<evidence type="ECO:0000313" key="2">
    <source>
        <dbReference type="Proteomes" id="UP000828390"/>
    </source>
</evidence>
<organism evidence="1 2">
    <name type="scientific">Dreissena polymorpha</name>
    <name type="common">Zebra mussel</name>
    <name type="synonym">Mytilus polymorpha</name>
    <dbReference type="NCBI Taxonomy" id="45954"/>
    <lineage>
        <taxon>Eukaryota</taxon>
        <taxon>Metazoa</taxon>
        <taxon>Spiralia</taxon>
        <taxon>Lophotrochozoa</taxon>
        <taxon>Mollusca</taxon>
        <taxon>Bivalvia</taxon>
        <taxon>Autobranchia</taxon>
        <taxon>Heteroconchia</taxon>
        <taxon>Euheterodonta</taxon>
        <taxon>Imparidentia</taxon>
        <taxon>Neoheterodontei</taxon>
        <taxon>Myida</taxon>
        <taxon>Dreissenoidea</taxon>
        <taxon>Dreissenidae</taxon>
        <taxon>Dreissena</taxon>
    </lineage>
</organism>
<gene>
    <name evidence="1" type="ORF">DPMN_150405</name>
</gene>
<accession>A0A9D4FHX6</accession>
<keyword evidence="2" id="KW-1185">Reference proteome</keyword>
<dbReference type="AlphaFoldDB" id="A0A9D4FHX6"/>
<sequence>MTDGHYANAWDRRLKATNPRHLVISGVVSHMTGCHRKLTTVAREMMATTDVMLYLVRGHRKS</sequence>
<dbReference type="Proteomes" id="UP000828390">
    <property type="component" value="Unassembled WGS sequence"/>
</dbReference>
<evidence type="ECO:0000313" key="1">
    <source>
        <dbReference type="EMBL" id="KAH3796830.1"/>
    </source>
</evidence>
<name>A0A9D4FHX6_DREPO</name>
<reference evidence="1" key="2">
    <citation type="submission" date="2020-11" db="EMBL/GenBank/DDBJ databases">
        <authorList>
            <person name="McCartney M.A."/>
            <person name="Auch B."/>
            <person name="Kono T."/>
            <person name="Mallez S."/>
            <person name="Becker A."/>
            <person name="Gohl D.M."/>
            <person name="Silverstein K.A.T."/>
            <person name="Koren S."/>
            <person name="Bechman K.B."/>
            <person name="Herman A."/>
            <person name="Abrahante J.E."/>
            <person name="Garbe J."/>
        </authorList>
    </citation>
    <scope>NUCLEOTIDE SEQUENCE</scope>
    <source>
        <strain evidence="1">Duluth1</strain>
        <tissue evidence="1">Whole animal</tissue>
    </source>
</reference>
<comment type="caution">
    <text evidence="1">The sequence shown here is derived from an EMBL/GenBank/DDBJ whole genome shotgun (WGS) entry which is preliminary data.</text>
</comment>
<dbReference type="EMBL" id="JAIWYP010000007">
    <property type="protein sequence ID" value="KAH3796830.1"/>
    <property type="molecule type" value="Genomic_DNA"/>
</dbReference>
<protein>
    <submittedName>
        <fullName evidence="1">Uncharacterized protein</fullName>
    </submittedName>
</protein>
<proteinExistence type="predicted"/>
<reference evidence="1" key="1">
    <citation type="journal article" date="2019" name="bioRxiv">
        <title>The Genome of the Zebra Mussel, Dreissena polymorpha: A Resource for Invasive Species Research.</title>
        <authorList>
            <person name="McCartney M.A."/>
            <person name="Auch B."/>
            <person name="Kono T."/>
            <person name="Mallez S."/>
            <person name="Zhang Y."/>
            <person name="Obille A."/>
            <person name="Becker A."/>
            <person name="Abrahante J.E."/>
            <person name="Garbe J."/>
            <person name="Badalamenti J.P."/>
            <person name="Herman A."/>
            <person name="Mangelson H."/>
            <person name="Liachko I."/>
            <person name="Sullivan S."/>
            <person name="Sone E.D."/>
            <person name="Koren S."/>
            <person name="Silverstein K.A.T."/>
            <person name="Beckman K.B."/>
            <person name="Gohl D.M."/>
        </authorList>
    </citation>
    <scope>NUCLEOTIDE SEQUENCE</scope>
    <source>
        <strain evidence="1">Duluth1</strain>
        <tissue evidence="1">Whole animal</tissue>
    </source>
</reference>